<name>A0A6P1GKQ9_SPHYA</name>
<dbReference type="EMBL" id="CP047218">
    <property type="protein sequence ID" value="QHD69018.1"/>
    <property type="molecule type" value="Genomic_DNA"/>
</dbReference>
<sequence length="71" mass="7822">MQGEPAGHKTRQTGSFSSMVKKLRELRMSDGRLALMVARENGISMSAFAIRITKGMAVDEAATIPMRARIR</sequence>
<evidence type="ECO:0000313" key="2">
    <source>
        <dbReference type="Proteomes" id="UP000464086"/>
    </source>
</evidence>
<dbReference type="Proteomes" id="UP000464086">
    <property type="component" value="Chromosome"/>
</dbReference>
<dbReference type="AlphaFoldDB" id="A0A6P1GKQ9"/>
<reference evidence="1 2" key="1">
    <citation type="submission" date="2019-12" db="EMBL/GenBank/DDBJ databases">
        <title>Functional and genomic insights into the Sphingobium yanoikuyae YC-JY1, a bacterium efficiently degrading bisphenol A.</title>
        <authorList>
            <person name="Jia Y."/>
            <person name="Li X."/>
            <person name="Wang J."/>
            <person name="Eltoukhy A."/>
            <person name="Lamraoui I."/>
            <person name="Yan Y."/>
        </authorList>
    </citation>
    <scope>NUCLEOTIDE SEQUENCE [LARGE SCALE GENOMIC DNA]</scope>
    <source>
        <strain evidence="1 2">YC-JY1</strain>
    </source>
</reference>
<gene>
    <name evidence="1" type="ORF">GS397_19415</name>
</gene>
<dbReference type="RefSeq" id="WP_159367416.1">
    <property type="nucleotide sequence ID" value="NZ_CP047218.1"/>
</dbReference>
<organism evidence="1 2">
    <name type="scientific">Sphingobium yanoikuyae</name>
    <name type="common">Sphingomonas yanoikuyae</name>
    <dbReference type="NCBI Taxonomy" id="13690"/>
    <lineage>
        <taxon>Bacteria</taxon>
        <taxon>Pseudomonadati</taxon>
        <taxon>Pseudomonadota</taxon>
        <taxon>Alphaproteobacteria</taxon>
        <taxon>Sphingomonadales</taxon>
        <taxon>Sphingomonadaceae</taxon>
        <taxon>Sphingobium</taxon>
    </lineage>
</organism>
<proteinExistence type="predicted"/>
<protein>
    <submittedName>
        <fullName evidence="1">Uncharacterized protein</fullName>
    </submittedName>
</protein>
<accession>A0A6P1GKQ9</accession>
<evidence type="ECO:0000313" key="1">
    <source>
        <dbReference type="EMBL" id="QHD69018.1"/>
    </source>
</evidence>